<evidence type="ECO:0000313" key="2">
    <source>
        <dbReference type="Proteomes" id="UP000076727"/>
    </source>
</evidence>
<protein>
    <submittedName>
        <fullName evidence="1">Uncharacterized protein</fullName>
    </submittedName>
</protein>
<sequence>MAASRGLMHAYALLVWTFVLLWRPERWRSDVALALLNYIRLPLRGRDRLFEFGLIRVHLFISNMELWITQYESR</sequence>
<gene>
    <name evidence="1" type="ORF">DAEQUDRAFT_729926</name>
</gene>
<accession>A0A165NC26</accession>
<organism evidence="1 2">
    <name type="scientific">Daedalea quercina L-15889</name>
    <dbReference type="NCBI Taxonomy" id="1314783"/>
    <lineage>
        <taxon>Eukaryota</taxon>
        <taxon>Fungi</taxon>
        <taxon>Dikarya</taxon>
        <taxon>Basidiomycota</taxon>
        <taxon>Agaricomycotina</taxon>
        <taxon>Agaricomycetes</taxon>
        <taxon>Polyporales</taxon>
        <taxon>Fomitopsis</taxon>
    </lineage>
</organism>
<reference evidence="1 2" key="1">
    <citation type="journal article" date="2016" name="Mol. Biol. Evol.">
        <title>Comparative Genomics of Early-Diverging Mushroom-Forming Fungi Provides Insights into the Origins of Lignocellulose Decay Capabilities.</title>
        <authorList>
            <person name="Nagy L.G."/>
            <person name="Riley R."/>
            <person name="Tritt A."/>
            <person name="Adam C."/>
            <person name="Daum C."/>
            <person name="Floudas D."/>
            <person name="Sun H."/>
            <person name="Yadav J.S."/>
            <person name="Pangilinan J."/>
            <person name="Larsson K.H."/>
            <person name="Matsuura K."/>
            <person name="Barry K."/>
            <person name="Labutti K."/>
            <person name="Kuo R."/>
            <person name="Ohm R.A."/>
            <person name="Bhattacharya S.S."/>
            <person name="Shirouzu T."/>
            <person name="Yoshinaga Y."/>
            <person name="Martin F.M."/>
            <person name="Grigoriev I.V."/>
            <person name="Hibbett D.S."/>
        </authorList>
    </citation>
    <scope>NUCLEOTIDE SEQUENCE [LARGE SCALE GENOMIC DNA]</scope>
    <source>
        <strain evidence="1 2">L-15889</strain>
    </source>
</reference>
<proteinExistence type="predicted"/>
<evidence type="ECO:0000313" key="1">
    <source>
        <dbReference type="EMBL" id="KZT66788.1"/>
    </source>
</evidence>
<dbReference type="EMBL" id="KV429084">
    <property type="protein sequence ID" value="KZT66788.1"/>
    <property type="molecule type" value="Genomic_DNA"/>
</dbReference>
<dbReference type="Proteomes" id="UP000076727">
    <property type="component" value="Unassembled WGS sequence"/>
</dbReference>
<dbReference type="AlphaFoldDB" id="A0A165NC26"/>
<keyword evidence="2" id="KW-1185">Reference proteome</keyword>
<name>A0A165NC26_9APHY</name>